<proteinExistence type="predicted"/>
<evidence type="ECO:0000313" key="2">
    <source>
        <dbReference type="EMBL" id="MFB9992033.1"/>
    </source>
</evidence>
<evidence type="ECO:0000256" key="1">
    <source>
        <dbReference type="SAM" id="MobiDB-lite"/>
    </source>
</evidence>
<protein>
    <submittedName>
        <fullName evidence="2">Uncharacterized protein</fullName>
    </submittedName>
</protein>
<sequence length="46" mass="4738">MRRAGHCPDGEGDARVAGTPTTGSAEEAGFGVLLNGRDEAVYVEFA</sequence>
<dbReference type="Proteomes" id="UP001589733">
    <property type="component" value="Unassembled WGS sequence"/>
</dbReference>
<evidence type="ECO:0000313" key="3">
    <source>
        <dbReference type="Proteomes" id="UP001589733"/>
    </source>
</evidence>
<feature type="region of interest" description="Disordered" evidence="1">
    <location>
        <begin position="1"/>
        <end position="26"/>
    </location>
</feature>
<dbReference type="EMBL" id="JBHLYR010000028">
    <property type="protein sequence ID" value="MFB9992033.1"/>
    <property type="molecule type" value="Genomic_DNA"/>
</dbReference>
<gene>
    <name evidence="2" type="ORF">ACFFLM_08680</name>
</gene>
<organism evidence="2 3">
    <name type="scientific">Deinococcus oregonensis</name>
    <dbReference type="NCBI Taxonomy" id="1805970"/>
    <lineage>
        <taxon>Bacteria</taxon>
        <taxon>Thermotogati</taxon>
        <taxon>Deinococcota</taxon>
        <taxon>Deinococci</taxon>
        <taxon>Deinococcales</taxon>
        <taxon>Deinococcaceae</taxon>
        <taxon>Deinococcus</taxon>
    </lineage>
</organism>
<keyword evidence="3" id="KW-1185">Reference proteome</keyword>
<dbReference type="RefSeq" id="WP_380008149.1">
    <property type="nucleotide sequence ID" value="NZ_JBHLYR010000028.1"/>
</dbReference>
<comment type="caution">
    <text evidence="2">The sequence shown here is derived from an EMBL/GenBank/DDBJ whole genome shotgun (WGS) entry which is preliminary data.</text>
</comment>
<name>A0ABV6B0T5_9DEIO</name>
<accession>A0ABV6B0T5</accession>
<reference evidence="2 3" key="1">
    <citation type="submission" date="2024-09" db="EMBL/GenBank/DDBJ databases">
        <authorList>
            <person name="Sun Q."/>
            <person name="Mori K."/>
        </authorList>
    </citation>
    <scope>NUCLEOTIDE SEQUENCE [LARGE SCALE GENOMIC DNA]</scope>
    <source>
        <strain evidence="2 3">JCM 13503</strain>
    </source>
</reference>
<feature type="compositionally biased region" description="Basic and acidic residues" evidence="1">
    <location>
        <begin position="1"/>
        <end position="14"/>
    </location>
</feature>